<feature type="compositionally biased region" description="Basic and acidic residues" evidence="12">
    <location>
        <begin position="129"/>
        <end position="141"/>
    </location>
</feature>
<dbReference type="EC" id="2.3.1.225" evidence="11"/>
<evidence type="ECO:0000256" key="7">
    <source>
        <dbReference type="ARBA" id="ARBA00023288"/>
    </source>
</evidence>
<gene>
    <name evidence="14" type="ORF">AAWM_00356</name>
</gene>
<dbReference type="EMBL" id="BDHI01000001">
    <property type="protein sequence ID" value="GCB17471.1"/>
    <property type="molecule type" value="Genomic_DNA"/>
</dbReference>
<comment type="similarity">
    <text evidence="9">Belongs to the DHHC palmitoyltransferase family. PFA5 subfamily.</text>
</comment>
<dbReference type="GO" id="GO:0019706">
    <property type="term" value="F:protein-cysteine S-palmitoyltransferase activity"/>
    <property type="evidence" value="ECO:0007669"/>
    <property type="project" value="UniProtKB-EC"/>
</dbReference>
<dbReference type="InterPro" id="IPR001594">
    <property type="entry name" value="Palmitoyltrfase_DHHC"/>
</dbReference>
<organism evidence="14 15">
    <name type="scientific">Aspergillus awamori</name>
    <name type="common">Black koji mold</name>
    <dbReference type="NCBI Taxonomy" id="105351"/>
    <lineage>
        <taxon>Eukaryota</taxon>
        <taxon>Fungi</taxon>
        <taxon>Dikarya</taxon>
        <taxon>Ascomycota</taxon>
        <taxon>Pezizomycotina</taxon>
        <taxon>Eurotiomycetes</taxon>
        <taxon>Eurotiomycetidae</taxon>
        <taxon>Eurotiales</taxon>
        <taxon>Aspergillaceae</taxon>
        <taxon>Aspergillus</taxon>
    </lineage>
</organism>
<comment type="subcellular location">
    <subcellularLocation>
        <location evidence="1">Membrane</location>
        <topology evidence="1">Multi-pass membrane protein</topology>
    </subcellularLocation>
</comment>
<dbReference type="GO" id="GO:0005783">
    <property type="term" value="C:endoplasmic reticulum"/>
    <property type="evidence" value="ECO:0007669"/>
    <property type="project" value="TreeGrafter"/>
</dbReference>
<feature type="transmembrane region" description="Helical" evidence="11">
    <location>
        <begin position="250"/>
        <end position="273"/>
    </location>
</feature>
<evidence type="ECO:0000256" key="9">
    <source>
        <dbReference type="ARBA" id="ARBA00038298"/>
    </source>
</evidence>
<dbReference type="PANTHER" id="PTHR22883">
    <property type="entry name" value="ZINC FINGER DHHC DOMAIN CONTAINING PROTEIN"/>
    <property type="match status" value="1"/>
</dbReference>
<dbReference type="Proteomes" id="UP000286921">
    <property type="component" value="Unassembled WGS sequence"/>
</dbReference>
<dbReference type="GO" id="GO:0005794">
    <property type="term" value="C:Golgi apparatus"/>
    <property type="evidence" value="ECO:0007669"/>
    <property type="project" value="TreeGrafter"/>
</dbReference>
<keyword evidence="3 11" id="KW-0812">Transmembrane</keyword>
<feature type="transmembrane region" description="Helical" evidence="11">
    <location>
        <begin position="87"/>
        <end position="109"/>
    </location>
</feature>
<name>A0A401KE12_ASPAW</name>
<dbReference type="GO" id="GO:0006612">
    <property type="term" value="P:protein targeting to membrane"/>
    <property type="evidence" value="ECO:0007669"/>
    <property type="project" value="TreeGrafter"/>
</dbReference>
<accession>A0A401KE12</accession>
<proteinExistence type="inferred from homology"/>
<evidence type="ECO:0000256" key="8">
    <source>
        <dbReference type="ARBA" id="ARBA00023315"/>
    </source>
</evidence>
<evidence type="ECO:0000313" key="14">
    <source>
        <dbReference type="EMBL" id="GCB17471.1"/>
    </source>
</evidence>
<feature type="region of interest" description="Disordered" evidence="12">
    <location>
        <begin position="439"/>
        <end position="474"/>
    </location>
</feature>
<dbReference type="AlphaFoldDB" id="A0A401KE12"/>
<evidence type="ECO:0000256" key="6">
    <source>
        <dbReference type="ARBA" id="ARBA00023139"/>
    </source>
</evidence>
<evidence type="ECO:0000256" key="5">
    <source>
        <dbReference type="ARBA" id="ARBA00023136"/>
    </source>
</evidence>
<evidence type="ECO:0000256" key="3">
    <source>
        <dbReference type="ARBA" id="ARBA00022692"/>
    </source>
</evidence>
<evidence type="ECO:0000256" key="12">
    <source>
        <dbReference type="SAM" id="MobiDB-lite"/>
    </source>
</evidence>
<evidence type="ECO:0000256" key="4">
    <source>
        <dbReference type="ARBA" id="ARBA00022989"/>
    </source>
</evidence>
<dbReference type="PANTHER" id="PTHR22883:SF23">
    <property type="entry name" value="PALMITOYLTRANSFERASE ZDHHC6"/>
    <property type="match status" value="1"/>
</dbReference>
<feature type="compositionally biased region" description="Basic residues" evidence="12">
    <location>
        <begin position="142"/>
        <end position="151"/>
    </location>
</feature>
<protein>
    <recommendedName>
        <fullName evidence="11">Palmitoyltransferase</fullName>
        <ecNumber evidence="11">2.3.1.225</ecNumber>
    </recommendedName>
</protein>
<dbReference type="InterPro" id="IPR039859">
    <property type="entry name" value="PFA4/ZDH16/20/ERF2-like"/>
</dbReference>
<feature type="domain" description="Palmitoyltransferase DHHC" evidence="13">
    <location>
        <begin position="200"/>
        <end position="320"/>
    </location>
</feature>
<evidence type="ECO:0000313" key="15">
    <source>
        <dbReference type="Proteomes" id="UP000286921"/>
    </source>
</evidence>
<evidence type="ECO:0000256" key="11">
    <source>
        <dbReference type="RuleBase" id="RU079119"/>
    </source>
</evidence>
<keyword evidence="8 11" id="KW-0012">Acyltransferase</keyword>
<dbReference type="STRING" id="105351.A0A401KE12"/>
<keyword evidence="6" id="KW-0564">Palmitate</keyword>
<keyword evidence="2 11" id="KW-0808">Transferase</keyword>
<comment type="domain">
    <text evidence="11">The DHHC domain is required for palmitoyltransferase activity.</text>
</comment>
<comment type="catalytic activity">
    <reaction evidence="10 11">
        <text>L-cysteinyl-[protein] + hexadecanoyl-CoA = S-hexadecanoyl-L-cysteinyl-[protein] + CoA</text>
        <dbReference type="Rhea" id="RHEA:36683"/>
        <dbReference type="Rhea" id="RHEA-COMP:10131"/>
        <dbReference type="Rhea" id="RHEA-COMP:11032"/>
        <dbReference type="ChEBI" id="CHEBI:29950"/>
        <dbReference type="ChEBI" id="CHEBI:57287"/>
        <dbReference type="ChEBI" id="CHEBI:57379"/>
        <dbReference type="ChEBI" id="CHEBI:74151"/>
        <dbReference type="EC" id="2.3.1.225"/>
    </reaction>
</comment>
<dbReference type="GO" id="GO:0016020">
    <property type="term" value="C:membrane"/>
    <property type="evidence" value="ECO:0007669"/>
    <property type="project" value="UniProtKB-SubCell"/>
</dbReference>
<feature type="transmembrane region" description="Helical" evidence="11">
    <location>
        <begin position="285"/>
        <end position="312"/>
    </location>
</feature>
<keyword evidence="7" id="KW-0449">Lipoprotein</keyword>
<feature type="compositionally biased region" description="Basic residues" evidence="12">
    <location>
        <begin position="461"/>
        <end position="474"/>
    </location>
</feature>
<reference evidence="14 15" key="1">
    <citation type="submission" date="2016-09" db="EMBL/GenBank/DDBJ databases">
        <title>Aspergillus awamori IFM 58123T.</title>
        <authorList>
            <person name="Kusuya Y."/>
            <person name="Shimizu M."/>
            <person name="Takahashi H."/>
            <person name="Yaguchi T."/>
        </authorList>
    </citation>
    <scope>NUCLEOTIDE SEQUENCE [LARGE SCALE GENOMIC DNA]</scope>
    <source>
        <strain evidence="14 15">IFM 58123</strain>
    </source>
</reference>
<dbReference type="Pfam" id="PF01529">
    <property type="entry name" value="DHHC"/>
    <property type="match status" value="1"/>
</dbReference>
<comment type="caution">
    <text evidence="14">The sequence shown here is derived from an EMBL/GenBank/DDBJ whole genome shotgun (WGS) entry which is preliminary data.</text>
</comment>
<evidence type="ECO:0000259" key="13">
    <source>
        <dbReference type="Pfam" id="PF01529"/>
    </source>
</evidence>
<keyword evidence="5 11" id="KW-0472">Membrane</keyword>
<keyword evidence="4 11" id="KW-1133">Transmembrane helix</keyword>
<sequence length="474" mass="53360">MADRTPGVLAVDSRHAMLQCSPRLESVGEPERVRMATTRDSGAKQCLEYQCGSSSSVVDRTGGRCRQGLAVDYLIRPLPKYSHGRRVGAGIAILVIFYILILVVIITYLRLLFNITRNPGFLPRAPAPTKEEQETEPSDRPPRRKRKHRRTRTAEKPDKTDVDIERGADGNADSGAIPLDIIGLESFYTKDVFVCQEDGRPLYCSTCSRYKPDRAHHCREVDRCVLKMDHFCPWVGGVVSETSFKFFIQFVFYTLIFCAFSLIICATFTAEIIQDAGGANVHLAIGIGLSSLFGLFSFGMTISSLQLAMWNLSTIENLNRRSAVWTLAIRVPDRMLARLNPESRWAPTFRTITYPLPPVPLSPEAARDYQPPEKQHVFAILQTLPGENPFDLGSRFKNLQQVLGYSIIDWFLPLRQSPCADRTTGDSFYELGPVVSRLKKEAGLDPPPESQPTTQNDTERKHKRRRSSHRRSQG</sequence>
<feature type="region of interest" description="Disordered" evidence="12">
    <location>
        <begin position="123"/>
        <end position="169"/>
    </location>
</feature>
<evidence type="ECO:0000256" key="1">
    <source>
        <dbReference type="ARBA" id="ARBA00004141"/>
    </source>
</evidence>
<evidence type="ECO:0000256" key="2">
    <source>
        <dbReference type="ARBA" id="ARBA00022679"/>
    </source>
</evidence>
<feature type="compositionally biased region" description="Basic and acidic residues" evidence="12">
    <location>
        <begin position="152"/>
        <end position="168"/>
    </location>
</feature>
<dbReference type="PROSITE" id="PS50216">
    <property type="entry name" value="DHHC"/>
    <property type="match status" value="1"/>
</dbReference>
<evidence type="ECO:0000256" key="10">
    <source>
        <dbReference type="ARBA" id="ARBA00048048"/>
    </source>
</evidence>
<keyword evidence="15" id="KW-1185">Reference proteome</keyword>